<keyword evidence="6 11" id="KW-0560">Oxidoreductase</keyword>
<dbReference type="NCBIfam" id="TIGR00357">
    <property type="entry name" value="peptide-methionine (R)-S-oxide reductase MsrB"/>
    <property type="match status" value="1"/>
</dbReference>
<comment type="cofactor">
    <cofactor evidence="1">
        <name>Zn(2+)</name>
        <dbReference type="ChEBI" id="CHEBI:29105"/>
    </cofactor>
</comment>
<dbReference type="PANTHER" id="PTHR10173:SF52">
    <property type="entry name" value="METHIONINE-R-SULFOXIDE REDUCTASE B1"/>
    <property type="match status" value="1"/>
</dbReference>
<proteinExistence type="inferred from homology"/>
<dbReference type="AlphaFoldDB" id="A0A518GUX9"/>
<feature type="region of interest" description="Disordered" evidence="8">
    <location>
        <begin position="32"/>
        <end position="52"/>
    </location>
</feature>
<dbReference type="Gene3D" id="2.170.150.20">
    <property type="entry name" value="Peptide methionine sulfoxide reductase"/>
    <property type="match status" value="1"/>
</dbReference>
<dbReference type="InterPro" id="IPR002579">
    <property type="entry name" value="Met_Sox_Rdtase_MsrB_dom"/>
</dbReference>
<keyword evidence="9" id="KW-0732">Signal</keyword>
<evidence type="ECO:0000313" key="11">
    <source>
        <dbReference type="EMBL" id="QDV32386.1"/>
    </source>
</evidence>
<feature type="domain" description="MsrB" evidence="10">
    <location>
        <begin position="60"/>
        <end position="182"/>
    </location>
</feature>
<dbReference type="GO" id="GO:0006979">
    <property type="term" value="P:response to oxidative stress"/>
    <property type="evidence" value="ECO:0007669"/>
    <property type="project" value="InterPro"/>
</dbReference>
<evidence type="ECO:0000256" key="3">
    <source>
        <dbReference type="ARBA" id="ARBA00012499"/>
    </source>
</evidence>
<evidence type="ECO:0000256" key="4">
    <source>
        <dbReference type="ARBA" id="ARBA00022723"/>
    </source>
</evidence>
<keyword evidence="12" id="KW-1185">Reference proteome</keyword>
<evidence type="ECO:0000256" key="1">
    <source>
        <dbReference type="ARBA" id="ARBA00001947"/>
    </source>
</evidence>
<reference evidence="11 12" key="1">
    <citation type="submission" date="2019-02" db="EMBL/GenBank/DDBJ databases">
        <title>Deep-cultivation of Planctomycetes and their phenomic and genomic characterization uncovers novel biology.</title>
        <authorList>
            <person name="Wiegand S."/>
            <person name="Jogler M."/>
            <person name="Boedeker C."/>
            <person name="Pinto D."/>
            <person name="Vollmers J."/>
            <person name="Rivas-Marin E."/>
            <person name="Kohn T."/>
            <person name="Peeters S.H."/>
            <person name="Heuer A."/>
            <person name="Rast P."/>
            <person name="Oberbeckmann S."/>
            <person name="Bunk B."/>
            <person name="Jeske O."/>
            <person name="Meyerdierks A."/>
            <person name="Storesund J.E."/>
            <person name="Kallscheuer N."/>
            <person name="Luecker S."/>
            <person name="Lage O.M."/>
            <person name="Pohl T."/>
            <person name="Merkel B.J."/>
            <person name="Hornburger P."/>
            <person name="Mueller R.-W."/>
            <person name="Bruemmer F."/>
            <person name="Labrenz M."/>
            <person name="Spormann A.M."/>
            <person name="Op den Camp H."/>
            <person name="Overmann J."/>
            <person name="Amann R."/>
            <person name="Jetten M.S.M."/>
            <person name="Mascher T."/>
            <person name="Medema M.H."/>
            <person name="Devos D.P."/>
            <person name="Kaster A.-K."/>
            <person name="Ovreas L."/>
            <person name="Rohde M."/>
            <person name="Galperin M.Y."/>
            <person name="Jogler C."/>
        </authorList>
    </citation>
    <scope>NUCLEOTIDE SEQUENCE [LARGE SCALE GENOMIC DNA]</scope>
    <source>
        <strain evidence="11 12">ElP</strain>
    </source>
</reference>
<dbReference type="InterPro" id="IPR028427">
    <property type="entry name" value="Met_Sox_Rdtase_MsrB"/>
</dbReference>
<feature type="signal peptide" evidence="9">
    <location>
        <begin position="1"/>
        <end position="19"/>
    </location>
</feature>
<evidence type="ECO:0000313" key="12">
    <source>
        <dbReference type="Proteomes" id="UP000317835"/>
    </source>
</evidence>
<keyword evidence="4" id="KW-0479">Metal-binding</keyword>
<gene>
    <name evidence="11" type="primary">msrB_1</name>
    <name evidence="11" type="ORF">ElP_02180</name>
</gene>
<evidence type="ECO:0000259" key="10">
    <source>
        <dbReference type="PROSITE" id="PS51790"/>
    </source>
</evidence>
<dbReference type="KEGG" id="tpla:ElP_02180"/>
<dbReference type="SUPFAM" id="SSF51316">
    <property type="entry name" value="Mss4-like"/>
    <property type="match status" value="1"/>
</dbReference>
<dbReference type="GO" id="GO:0030091">
    <property type="term" value="P:protein repair"/>
    <property type="evidence" value="ECO:0007669"/>
    <property type="project" value="InterPro"/>
</dbReference>
<evidence type="ECO:0000256" key="7">
    <source>
        <dbReference type="ARBA" id="ARBA00048488"/>
    </source>
</evidence>
<organism evidence="11 12">
    <name type="scientific">Tautonia plasticadhaerens</name>
    <dbReference type="NCBI Taxonomy" id="2527974"/>
    <lineage>
        <taxon>Bacteria</taxon>
        <taxon>Pseudomonadati</taxon>
        <taxon>Planctomycetota</taxon>
        <taxon>Planctomycetia</taxon>
        <taxon>Isosphaerales</taxon>
        <taxon>Isosphaeraceae</taxon>
        <taxon>Tautonia</taxon>
    </lineage>
</organism>
<dbReference type="Pfam" id="PF01641">
    <property type="entry name" value="SelR"/>
    <property type="match status" value="1"/>
</dbReference>
<dbReference type="GO" id="GO:0005737">
    <property type="term" value="C:cytoplasm"/>
    <property type="evidence" value="ECO:0007669"/>
    <property type="project" value="TreeGrafter"/>
</dbReference>
<sequence length="225" mass="24110" precursor="true">MRTSIVALGAAVLAIAALAGVRAGAFEPVQQEEVEESARGGSGAEAKATAPKPMRVVKSNAEWRKQLSDLEYYVTRRKGTEQAFTGRYWNHHGDGIYRCVCCETPLFDSKAKFESGTGWPSFFAPIGKGVVKTEVDRSNFQIRTEVLCRVCNAHLGHVFRDGPRPTGLRFCMNSASLTFQDRAAAEAEAAARAVLESDPQPEAGAGEEEADGPGPGPEEGPAPGR</sequence>
<comment type="similarity">
    <text evidence="2">Belongs to the MsrB Met sulfoxide reductase family.</text>
</comment>
<name>A0A518GUX9_9BACT</name>
<feature type="chain" id="PRO_5021888210" description="peptide-methionine (R)-S-oxide reductase" evidence="9">
    <location>
        <begin position="20"/>
        <end position="225"/>
    </location>
</feature>
<dbReference type="GO" id="GO:0046872">
    <property type="term" value="F:metal ion binding"/>
    <property type="evidence" value="ECO:0007669"/>
    <property type="project" value="UniProtKB-KW"/>
</dbReference>
<feature type="region of interest" description="Disordered" evidence="8">
    <location>
        <begin position="189"/>
        <end position="225"/>
    </location>
</feature>
<dbReference type="Proteomes" id="UP000317835">
    <property type="component" value="Chromosome"/>
</dbReference>
<dbReference type="PROSITE" id="PS51790">
    <property type="entry name" value="MSRB"/>
    <property type="match status" value="1"/>
</dbReference>
<dbReference type="PANTHER" id="PTHR10173">
    <property type="entry name" value="METHIONINE SULFOXIDE REDUCTASE"/>
    <property type="match status" value="1"/>
</dbReference>
<evidence type="ECO:0000256" key="5">
    <source>
        <dbReference type="ARBA" id="ARBA00022833"/>
    </source>
</evidence>
<dbReference type="FunFam" id="2.170.150.20:FF:000001">
    <property type="entry name" value="Peptide methionine sulfoxide reductase MsrB"/>
    <property type="match status" value="1"/>
</dbReference>
<comment type="catalytic activity">
    <reaction evidence="7">
        <text>L-methionyl-[protein] + [thioredoxin]-disulfide + H2O = L-methionyl-(R)-S-oxide-[protein] + [thioredoxin]-dithiol</text>
        <dbReference type="Rhea" id="RHEA:24164"/>
        <dbReference type="Rhea" id="RHEA-COMP:10698"/>
        <dbReference type="Rhea" id="RHEA-COMP:10700"/>
        <dbReference type="Rhea" id="RHEA-COMP:12313"/>
        <dbReference type="Rhea" id="RHEA-COMP:12314"/>
        <dbReference type="ChEBI" id="CHEBI:15377"/>
        <dbReference type="ChEBI" id="CHEBI:16044"/>
        <dbReference type="ChEBI" id="CHEBI:29950"/>
        <dbReference type="ChEBI" id="CHEBI:45764"/>
        <dbReference type="ChEBI" id="CHEBI:50058"/>
        <dbReference type="EC" id="1.8.4.12"/>
    </reaction>
</comment>
<dbReference type="GO" id="GO:0033743">
    <property type="term" value="F:peptide-methionine (R)-S-oxide reductase activity"/>
    <property type="evidence" value="ECO:0007669"/>
    <property type="project" value="UniProtKB-EC"/>
</dbReference>
<evidence type="ECO:0000256" key="6">
    <source>
        <dbReference type="ARBA" id="ARBA00023002"/>
    </source>
</evidence>
<evidence type="ECO:0000256" key="9">
    <source>
        <dbReference type="SAM" id="SignalP"/>
    </source>
</evidence>
<feature type="compositionally biased region" description="Pro residues" evidence="8">
    <location>
        <begin position="214"/>
        <end position="225"/>
    </location>
</feature>
<dbReference type="EC" id="1.8.4.12" evidence="3"/>
<evidence type="ECO:0000256" key="2">
    <source>
        <dbReference type="ARBA" id="ARBA00007174"/>
    </source>
</evidence>
<dbReference type="EMBL" id="CP036426">
    <property type="protein sequence ID" value="QDV32386.1"/>
    <property type="molecule type" value="Genomic_DNA"/>
</dbReference>
<keyword evidence="5" id="KW-0862">Zinc</keyword>
<dbReference type="InterPro" id="IPR011057">
    <property type="entry name" value="Mss4-like_sf"/>
</dbReference>
<evidence type="ECO:0000256" key="8">
    <source>
        <dbReference type="SAM" id="MobiDB-lite"/>
    </source>
</evidence>
<accession>A0A518GUX9</accession>
<protein>
    <recommendedName>
        <fullName evidence="3">peptide-methionine (R)-S-oxide reductase</fullName>
        <ecNumber evidence="3">1.8.4.12</ecNumber>
    </recommendedName>
</protein>